<comment type="caution">
    <text evidence="2">The sequence shown here is derived from an EMBL/GenBank/DDBJ whole genome shotgun (WGS) entry which is preliminary data.</text>
</comment>
<accession>A0A5C3FFI6</accession>
<name>A0A5C3FFI6_PSEA2</name>
<evidence type="ECO:0000256" key="1">
    <source>
        <dbReference type="SAM" id="MobiDB-lite"/>
    </source>
</evidence>
<feature type="region of interest" description="Disordered" evidence="1">
    <location>
        <begin position="1"/>
        <end position="36"/>
    </location>
</feature>
<organism evidence="2 3">
    <name type="scientific">Pseudozyma antarctica</name>
    <name type="common">Yeast</name>
    <name type="synonym">Candida antarctica</name>
    <dbReference type="NCBI Taxonomy" id="84753"/>
    <lineage>
        <taxon>Eukaryota</taxon>
        <taxon>Fungi</taxon>
        <taxon>Dikarya</taxon>
        <taxon>Basidiomycota</taxon>
        <taxon>Ustilaginomycotina</taxon>
        <taxon>Ustilaginomycetes</taxon>
        <taxon>Ustilaginales</taxon>
        <taxon>Ustilaginaceae</taxon>
        <taxon>Moesziomyces</taxon>
    </lineage>
</organism>
<protein>
    <submittedName>
        <fullName evidence="2">Uncharacterized protein</fullName>
    </submittedName>
</protein>
<dbReference type="EMBL" id="OOIQ01000001">
    <property type="protein sequence ID" value="SPO43000.1"/>
    <property type="molecule type" value="Genomic_DNA"/>
</dbReference>
<evidence type="ECO:0000313" key="2">
    <source>
        <dbReference type="EMBL" id="SPO43000.1"/>
    </source>
</evidence>
<keyword evidence="3" id="KW-1185">Reference proteome</keyword>
<gene>
    <name evidence="2" type="ORF">PSANT_00684</name>
</gene>
<proteinExistence type="predicted"/>
<dbReference type="AlphaFoldDB" id="A0A5C3FFI6"/>
<sequence>MRREQVAARRGSPVARLSVSSSPKFARQVHGQEGPMTGRRIRATSFCCITAVSTVELVLDEAAFGRISGDIVWAVGCVRCNGDKTAQVQTVRCR</sequence>
<dbReference type="Proteomes" id="UP000325008">
    <property type="component" value="Unassembled WGS sequence"/>
</dbReference>
<reference evidence="2" key="1">
    <citation type="submission" date="2018-03" db="EMBL/GenBank/DDBJ databases">
        <authorList>
            <person name="Guldener U."/>
        </authorList>
    </citation>
    <scope>NUCLEOTIDE SEQUENCE [LARGE SCALE GENOMIC DNA]</scope>
    <source>
        <strain evidence="2">ATCC34888</strain>
    </source>
</reference>
<evidence type="ECO:0000313" key="3">
    <source>
        <dbReference type="Proteomes" id="UP000325008"/>
    </source>
</evidence>